<evidence type="ECO:0000313" key="2">
    <source>
        <dbReference type="Proteomes" id="UP001221898"/>
    </source>
</evidence>
<protein>
    <submittedName>
        <fullName evidence="1">Uncharacterized protein</fullName>
    </submittedName>
</protein>
<reference evidence="1" key="1">
    <citation type="journal article" date="2023" name="Science">
        <title>Genome structures resolve the early diversification of teleost fishes.</title>
        <authorList>
            <person name="Parey E."/>
            <person name="Louis A."/>
            <person name="Montfort J."/>
            <person name="Bouchez O."/>
            <person name="Roques C."/>
            <person name="Iampietro C."/>
            <person name="Lluch J."/>
            <person name="Castinel A."/>
            <person name="Donnadieu C."/>
            <person name="Desvignes T."/>
            <person name="Floi Bucao C."/>
            <person name="Jouanno E."/>
            <person name="Wen M."/>
            <person name="Mejri S."/>
            <person name="Dirks R."/>
            <person name="Jansen H."/>
            <person name="Henkel C."/>
            <person name="Chen W.J."/>
            <person name="Zahm M."/>
            <person name="Cabau C."/>
            <person name="Klopp C."/>
            <person name="Thompson A.W."/>
            <person name="Robinson-Rechavi M."/>
            <person name="Braasch I."/>
            <person name="Lecointre G."/>
            <person name="Bobe J."/>
            <person name="Postlethwait J.H."/>
            <person name="Berthelot C."/>
            <person name="Roest Crollius H."/>
            <person name="Guiguen Y."/>
        </authorList>
    </citation>
    <scope>NUCLEOTIDE SEQUENCE</scope>
    <source>
        <strain evidence="1">NC1722</strain>
    </source>
</reference>
<gene>
    <name evidence="1" type="ORF">AAFF_G00235440</name>
</gene>
<dbReference type="AlphaFoldDB" id="A0AAD7WTX5"/>
<organism evidence="1 2">
    <name type="scientific">Aldrovandia affinis</name>
    <dbReference type="NCBI Taxonomy" id="143900"/>
    <lineage>
        <taxon>Eukaryota</taxon>
        <taxon>Metazoa</taxon>
        <taxon>Chordata</taxon>
        <taxon>Craniata</taxon>
        <taxon>Vertebrata</taxon>
        <taxon>Euteleostomi</taxon>
        <taxon>Actinopterygii</taxon>
        <taxon>Neopterygii</taxon>
        <taxon>Teleostei</taxon>
        <taxon>Notacanthiformes</taxon>
        <taxon>Halosauridae</taxon>
        <taxon>Aldrovandia</taxon>
    </lineage>
</organism>
<dbReference type="Proteomes" id="UP001221898">
    <property type="component" value="Unassembled WGS sequence"/>
</dbReference>
<dbReference type="EMBL" id="JAINUG010000031">
    <property type="protein sequence ID" value="KAJ8409346.1"/>
    <property type="molecule type" value="Genomic_DNA"/>
</dbReference>
<sequence>MPLDKDFVRPHPRRLSGGYEGRLVQLQGPLLPHSGDRLREYPIMDTMVATMVLADKEITGKNPCLASGPPKVLDDDLRATYSSLFLGRLTNVAMLLQEYLQKLLPQRGGQDVLQ</sequence>
<accession>A0AAD7WTX5</accession>
<evidence type="ECO:0000313" key="1">
    <source>
        <dbReference type="EMBL" id="KAJ8409346.1"/>
    </source>
</evidence>
<comment type="caution">
    <text evidence="1">The sequence shown here is derived from an EMBL/GenBank/DDBJ whole genome shotgun (WGS) entry which is preliminary data.</text>
</comment>
<name>A0AAD7WTX5_9TELE</name>
<keyword evidence="2" id="KW-1185">Reference proteome</keyword>
<proteinExistence type="predicted"/>